<evidence type="ECO:0000313" key="2">
    <source>
        <dbReference type="EMBL" id="KGR88255.1"/>
    </source>
</evidence>
<name>A0ABR4Y3A4_9BACI</name>
<dbReference type="Proteomes" id="UP000030487">
    <property type="component" value="Unassembled WGS sequence"/>
</dbReference>
<keyword evidence="1" id="KW-1133">Transmembrane helix</keyword>
<sequence>MIKKKIFSKKITIMLVAGLFFCFLTLLRFIWMDFTNTAKGVAATQGAIDLRGLDTNHDFKIKLQKEWELYPNLLLASEGVKPYTQDKIPLQYKKTGNVLTSHHLFSHYNSIIFINMIPKIMPFYYKFYNHYTYSPKKGIKKS</sequence>
<protein>
    <submittedName>
        <fullName evidence="2">Uncharacterized protein</fullName>
    </submittedName>
</protein>
<dbReference type="EMBL" id="JPVR01000061">
    <property type="protein sequence ID" value="KGR88255.1"/>
    <property type="molecule type" value="Genomic_DNA"/>
</dbReference>
<gene>
    <name evidence="2" type="ORF">CD31_04390</name>
</gene>
<evidence type="ECO:0000256" key="1">
    <source>
        <dbReference type="SAM" id="Phobius"/>
    </source>
</evidence>
<proteinExistence type="predicted"/>
<dbReference type="RefSeq" id="WP_036075959.1">
    <property type="nucleotide sequence ID" value="NZ_AVCW01000021.1"/>
</dbReference>
<organism evidence="2 3">
    <name type="scientific">Lysinibacillus boronitolerans JCM 21713 = 10a = NBRC 103108</name>
    <dbReference type="NCBI Taxonomy" id="1294264"/>
    <lineage>
        <taxon>Bacteria</taxon>
        <taxon>Bacillati</taxon>
        <taxon>Bacillota</taxon>
        <taxon>Bacilli</taxon>
        <taxon>Bacillales</taxon>
        <taxon>Bacillaceae</taxon>
        <taxon>Lysinibacillus</taxon>
    </lineage>
</organism>
<keyword evidence="1" id="KW-0472">Membrane</keyword>
<comment type="caution">
    <text evidence="2">The sequence shown here is derived from an EMBL/GenBank/DDBJ whole genome shotgun (WGS) entry which is preliminary data.</text>
</comment>
<accession>A0ABR4Y3A4</accession>
<keyword evidence="3" id="KW-1185">Reference proteome</keyword>
<evidence type="ECO:0000313" key="3">
    <source>
        <dbReference type="Proteomes" id="UP000030487"/>
    </source>
</evidence>
<feature type="transmembrane region" description="Helical" evidence="1">
    <location>
        <begin position="12"/>
        <end position="31"/>
    </location>
</feature>
<reference evidence="2 3" key="1">
    <citation type="submission" date="2014-02" db="EMBL/GenBank/DDBJ databases">
        <title>Draft genome sequence of Lysinibacillus boronitolerans NBRC 103108.</title>
        <authorList>
            <person name="Zhang F."/>
            <person name="Wang G."/>
            <person name="Zhang L."/>
        </authorList>
    </citation>
    <scope>NUCLEOTIDE SEQUENCE [LARGE SCALE GENOMIC DNA]</scope>
    <source>
        <strain evidence="2 3">NBRC 103108</strain>
    </source>
</reference>
<keyword evidence="1" id="KW-0812">Transmembrane</keyword>